<accession>A0A7J7NY87</accession>
<gene>
    <name evidence="7" type="ORF">GIB67_029478</name>
</gene>
<feature type="transmembrane region" description="Helical" evidence="6">
    <location>
        <begin position="154"/>
        <end position="174"/>
    </location>
</feature>
<evidence type="ECO:0000313" key="7">
    <source>
        <dbReference type="EMBL" id="KAF6172060.1"/>
    </source>
</evidence>
<protein>
    <submittedName>
        <fullName evidence="7">Uncharacterized protein</fullName>
    </submittedName>
</protein>
<evidence type="ECO:0000256" key="5">
    <source>
        <dbReference type="ARBA" id="ARBA00023136"/>
    </source>
</evidence>
<reference evidence="7 8" key="1">
    <citation type="journal article" date="2020" name="IScience">
        <title>Genome Sequencing of the Endangered Kingdonia uniflora (Circaeasteraceae, Ranunculales) Reveals Potential Mechanisms of Evolutionary Specialization.</title>
        <authorList>
            <person name="Sun Y."/>
            <person name="Deng T."/>
            <person name="Zhang A."/>
            <person name="Moore M.J."/>
            <person name="Landis J.B."/>
            <person name="Lin N."/>
            <person name="Zhang H."/>
            <person name="Zhang X."/>
            <person name="Huang J."/>
            <person name="Zhang X."/>
            <person name="Sun H."/>
            <person name="Wang H."/>
        </authorList>
    </citation>
    <scope>NUCLEOTIDE SEQUENCE [LARGE SCALE GENOMIC DNA]</scope>
    <source>
        <strain evidence="7">TB1705</strain>
        <tissue evidence="7">Leaf</tissue>
    </source>
</reference>
<dbReference type="GO" id="GO:0032977">
    <property type="term" value="F:membrane insertase activity"/>
    <property type="evidence" value="ECO:0007669"/>
    <property type="project" value="InterPro"/>
</dbReference>
<comment type="caution">
    <text evidence="7">The sequence shown here is derived from an EMBL/GenBank/DDBJ whole genome shotgun (WGS) entry which is preliminary data.</text>
</comment>
<evidence type="ECO:0000256" key="3">
    <source>
        <dbReference type="ARBA" id="ARBA00022692"/>
    </source>
</evidence>
<dbReference type="Proteomes" id="UP000541444">
    <property type="component" value="Unassembled WGS sequence"/>
</dbReference>
<dbReference type="PANTHER" id="PTHR12428:SF47">
    <property type="entry name" value="INNER MEMBRANE PROTEIN ALBINO3, CHLOROPLASTIC"/>
    <property type="match status" value="1"/>
</dbReference>
<dbReference type="InterPro" id="IPR001708">
    <property type="entry name" value="YidC/ALB3/OXA1/COX18"/>
</dbReference>
<dbReference type="OrthoDB" id="1938491at2759"/>
<evidence type="ECO:0000313" key="8">
    <source>
        <dbReference type="Proteomes" id="UP000541444"/>
    </source>
</evidence>
<dbReference type="AlphaFoldDB" id="A0A7J7NY87"/>
<organism evidence="7 8">
    <name type="scientific">Kingdonia uniflora</name>
    <dbReference type="NCBI Taxonomy" id="39325"/>
    <lineage>
        <taxon>Eukaryota</taxon>
        <taxon>Viridiplantae</taxon>
        <taxon>Streptophyta</taxon>
        <taxon>Embryophyta</taxon>
        <taxon>Tracheophyta</taxon>
        <taxon>Spermatophyta</taxon>
        <taxon>Magnoliopsida</taxon>
        <taxon>Ranunculales</taxon>
        <taxon>Circaeasteraceae</taxon>
        <taxon>Kingdonia</taxon>
    </lineage>
</organism>
<evidence type="ECO:0000256" key="4">
    <source>
        <dbReference type="ARBA" id="ARBA00022989"/>
    </source>
</evidence>
<sequence length="187" mass="20521">MAKTLISSPPFLTTPSLSQHGSHSLPLFRYPPSRRFSNTATRVNLSFNEIPTMNSVDLQGIVSRAESLLYTLADAAVVAADSTSGTGTGSNEASVQKSGGWFGFISDAMEVVLKVIFVKFRTSNYHKMVRMWIIYLFCWLQVLKDGLSAVHVPYAYGFAIILLTVIVKVATLPLTKQQVNLLTATMN</sequence>
<keyword evidence="8" id="KW-1185">Reference proteome</keyword>
<dbReference type="GO" id="GO:0009535">
    <property type="term" value="C:chloroplast thylakoid membrane"/>
    <property type="evidence" value="ECO:0007669"/>
    <property type="project" value="TreeGrafter"/>
</dbReference>
<comment type="subcellular location">
    <subcellularLocation>
        <location evidence="1">Membrane</location>
        <topology evidence="1">Multi-pass membrane protein</topology>
    </subcellularLocation>
</comment>
<keyword evidence="5 6" id="KW-0472">Membrane</keyword>
<evidence type="ECO:0000256" key="2">
    <source>
        <dbReference type="ARBA" id="ARBA00010583"/>
    </source>
</evidence>
<dbReference type="GO" id="GO:0072598">
    <property type="term" value="P:protein localization to chloroplast"/>
    <property type="evidence" value="ECO:0007669"/>
    <property type="project" value="TreeGrafter"/>
</dbReference>
<name>A0A7J7NY87_9MAGN</name>
<evidence type="ECO:0000256" key="1">
    <source>
        <dbReference type="ARBA" id="ARBA00004141"/>
    </source>
</evidence>
<keyword evidence="4 6" id="KW-1133">Transmembrane helix</keyword>
<dbReference type="GO" id="GO:0051205">
    <property type="term" value="P:protein insertion into membrane"/>
    <property type="evidence" value="ECO:0007669"/>
    <property type="project" value="TreeGrafter"/>
</dbReference>
<dbReference type="GO" id="GO:0010027">
    <property type="term" value="P:thylakoid membrane organization"/>
    <property type="evidence" value="ECO:0007669"/>
    <property type="project" value="TreeGrafter"/>
</dbReference>
<keyword evidence="3 6" id="KW-0812">Transmembrane</keyword>
<evidence type="ECO:0000256" key="6">
    <source>
        <dbReference type="SAM" id="Phobius"/>
    </source>
</evidence>
<proteinExistence type="inferred from homology"/>
<feature type="transmembrane region" description="Helical" evidence="6">
    <location>
        <begin position="124"/>
        <end position="142"/>
    </location>
</feature>
<comment type="similarity">
    <text evidence="2">Belongs to the OXA1/ALB3/YidC (TC 2.A.9.2) family.</text>
</comment>
<dbReference type="PANTHER" id="PTHR12428">
    <property type="entry name" value="OXA1"/>
    <property type="match status" value="1"/>
</dbReference>
<dbReference type="EMBL" id="JACGCM010000445">
    <property type="protein sequence ID" value="KAF6172060.1"/>
    <property type="molecule type" value="Genomic_DNA"/>
</dbReference>